<protein>
    <submittedName>
        <fullName evidence="2">Uncharacterized protein</fullName>
    </submittedName>
</protein>
<feature type="region of interest" description="Disordered" evidence="1">
    <location>
        <begin position="56"/>
        <end position="85"/>
    </location>
</feature>
<feature type="compositionally biased region" description="Basic and acidic residues" evidence="1">
    <location>
        <begin position="66"/>
        <end position="85"/>
    </location>
</feature>
<feature type="non-terminal residue" evidence="2">
    <location>
        <position position="1"/>
    </location>
</feature>
<dbReference type="AlphaFoldDB" id="A0A699XJM5"/>
<proteinExistence type="predicted"/>
<reference evidence="2" key="1">
    <citation type="journal article" date="2019" name="Sci. Rep.">
        <title>Draft genome of Tanacetum cinerariifolium, the natural source of mosquito coil.</title>
        <authorList>
            <person name="Yamashiro T."/>
            <person name="Shiraishi A."/>
            <person name="Satake H."/>
            <person name="Nakayama K."/>
        </authorList>
    </citation>
    <scope>NUCLEOTIDE SEQUENCE</scope>
</reference>
<evidence type="ECO:0000256" key="1">
    <source>
        <dbReference type="SAM" id="MobiDB-lite"/>
    </source>
</evidence>
<name>A0A699XJM5_TANCI</name>
<feature type="non-terminal residue" evidence="2">
    <location>
        <position position="85"/>
    </location>
</feature>
<dbReference type="EMBL" id="BKCJ011850112">
    <property type="protein sequence ID" value="GFD58218.1"/>
    <property type="molecule type" value="Genomic_DNA"/>
</dbReference>
<feature type="region of interest" description="Disordered" evidence="1">
    <location>
        <begin position="1"/>
        <end position="22"/>
    </location>
</feature>
<comment type="caution">
    <text evidence="2">The sequence shown here is derived from an EMBL/GenBank/DDBJ whole genome shotgun (WGS) entry which is preliminary data.</text>
</comment>
<gene>
    <name evidence="2" type="ORF">Tci_930187</name>
</gene>
<evidence type="ECO:0000313" key="2">
    <source>
        <dbReference type="EMBL" id="GFD58218.1"/>
    </source>
</evidence>
<sequence>AKKTEGVKPDSASNQLAMSPPTTEELKELQDIVQGKAKLSVDKVKQARQKALISMMTGRASADGDTPAKKGVRFDDQEGGKPPDS</sequence>
<organism evidence="2">
    <name type="scientific">Tanacetum cinerariifolium</name>
    <name type="common">Dalmatian daisy</name>
    <name type="synonym">Chrysanthemum cinerariifolium</name>
    <dbReference type="NCBI Taxonomy" id="118510"/>
    <lineage>
        <taxon>Eukaryota</taxon>
        <taxon>Viridiplantae</taxon>
        <taxon>Streptophyta</taxon>
        <taxon>Embryophyta</taxon>
        <taxon>Tracheophyta</taxon>
        <taxon>Spermatophyta</taxon>
        <taxon>Magnoliopsida</taxon>
        <taxon>eudicotyledons</taxon>
        <taxon>Gunneridae</taxon>
        <taxon>Pentapetalae</taxon>
        <taxon>asterids</taxon>
        <taxon>campanulids</taxon>
        <taxon>Asterales</taxon>
        <taxon>Asteraceae</taxon>
        <taxon>Asteroideae</taxon>
        <taxon>Anthemideae</taxon>
        <taxon>Anthemidinae</taxon>
        <taxon>Tanacetum</taxon>
    </lineage>
</organism>
<feature type="compositionally biased region" description="Polar residues" evidence="1">
    <location>
        <begin position="11"/>
        <end position="22"/>
    </location>
</feature>
<accession>A0A699XJM5</accession>